<gene>
    <name evidence="2" type="ORF">BDD16_003448</name>
</gene>
<dbReference type="EMBL" id="JACCFH010000001">
    <property type="protein sequence ID" value="NYG34462.1"/>
    <property type="molecule type" value="Genomic_DNA"/>
</dbReference>
<dbReference type="RefSeq" id="WP_179635096.1">
    <property type="nucleotide sequence ID" value="NZ_JACCFH010000001.1"/>
</dbReference>
<organism evidence="2 3">
    <name type="scientific">Sphaerotilus montanus</name>
    <dbReference type="NCBI Taxonomy" id="522889"/>
    <lineage>
        <taxon>Bacteria</taxon>
        <taxon>Pseudomonadati</taxon>
        <taxon>Pseudomonadota</taxon>
        <taxon>Betaproteobacteria</taxon>
        <taxon>Burkholderiales</taxon>
        <taxon>Sphaerotilaceae</taxon>
        <taxon>Sphaerotilus</taxon>
    </lineage>
</organism>
<keyword evidence="1" id="KW-0732">Signal</keyword>
<evidence type="ECO:0000256" key="1">
    <source>
        <dbReference type="SAM" id="SignalP"/>
    </source>
</evidence>
<evidence type="ECO:0000313" key="2">
    <source>
        <dbReference type="EMBL" id="NYG34462.1"/>
    </source>
</evidence>
<dbReference type="AlphaFoldDB" id="A0A7Y9QZM6"/>
<keyword evidence="3" id="KW-1185">Reference proteome</keyword>
<dbReference type="InterPro" id="IPR007433">
    <property type="entry name" value="DUF481"/>
</dbReference>
<sequence>MNNFFALGLMSIAAFASSVAQAQTAAPATPTATLKTDGKLRAALGLGASFSSGNSRTSNVSLTAHGVRATEQDKATVYGSALYARAAGVTSAEQLRAGGRYDYNLGTDTFAFGTADLERDKLANLSLRGVFGAGAGLHVIKTPATTFDVYGGLAYNADKYVAATVIDGQSRSSYGYAALLLGEELQHRLSDTTSAWQRLTVYPNLRNRGEFRASFASGLSVAMSSVMNLNVGLGYAFNSDPGVGRKKGDTLLTTGVSVKFD</sequence>
<comment type="caution">
    <text evidence="2">The sequence shown here is derived from an EMBL/GenBank/DDBJ whole genome shotgun (WGS) entry which is preliminary data.</text>
</comment>
<feature type="chain" id="PRO_5031517626" evidence="1">
    <location>
        <begin position="23"/>
        <end position="261"/>
    </location>
</feature>
<accession>A0A7Y9QZM6</accession>
<dbReference type="Pfam" id="PF04338">
    <property type="entry name" value="DUF481"/>
    <property type="match status" value="1"/>
</dbReference>
<name>A0A7Y9QZM6_9BURK</name>
<proteinExistence type="predicted"/>
<protein>
    <submittedName>
        <fullName evidence="2">Putative salt-induced outer membrane protein YdiY</fullName>
    </submittedName>
</protein>
<evidence type="ECO:0000313" key="3">
    <source>
        <dbReference type="Proteomes" id="UP000518288"/>
    </source>
</evidence>
<feature type="signal peptide" evidence="1">
    <location>
        <begin position="1"/>
        <end position="22"/>
    </location>
</feature>
<dbReference type="Proteomes" id="UP000518288">
    <property type="component" value="Unassembled WGS sequence"/>
</dbReference>
<reference evidence="2 3" key="1">
    <citation type="submission" date="2020-07" db="EMBL/GenBank/DDBJ databases">
        <title>Genomic Encyclopedia of Archaeal and Bacterial Type Strains, Phase II (KMG-II): from individual species to whole genera.</title>
        <authorList>
            <person name="Goeker M."/>
        </authorList>
    </citation>
    <scope>NUCLEOTIDE SEQUENCE [LARGE SCALE GENOMIC DNA]</scope>
    <source>
        <strain evidence="2 3">DSM 21226</strain>
    </source>
</reference>